<evidence type="ECO:0000313" key="3">
    <source>
        <dbReference type="Proteomes" id="UP000447545"/>
    </source>
</evidence>
<comment type="caution">
    <text evidence="2">The sequence shown here is derived from an EMBL/GenBank/DDBJ whole genome shotgun (WGS) entry which is preliminary data.</text>
</comment>
<keyword evidence="1" id="KW-0812">Transmembrane</keyword>
<dbReference type="AlphaFoldDB" id="A0A7K1GDA5"/>
<proteinExistence type="predicted"/>
<keyword evidence="1" id="KW-1133">Transmembrane helix</keyword>
<sequence length="186" mass="21494">MIKSEISEIVSSKHLKLRKWKLIEYYSPTILFLLMSIGYFIFIIKAKIDNNTITLDKIMSDIGFPIVSLLFAIILFVLYRRELKFKTIDLKVSKGAFHKAIDFTQIELKWLISEKNDQYVIAHSRNNYGGSGETIRIIKKHNLILINSIHNSFSNPLSARNNENIEAFKKMLTKASVQQSTVVKNK</sequence>
<gene>
    <name evidence="2" type="ORF">F1003_10170</name>
</gene>
<dbReference type="EMBL" id="WJYA01000006">
    <property type="protein sequence ID" value="MTE27292.1"/>
    <property type="molecule type" value="Genomic_DNA"/>
</dbReference>
<reference evidence="2 3" key="1">
    <citation type="submission" date="2019-11" db="EMBL/GenBank/DDBJ databases">
        <title>Winogradskyella ouciana sp. nov., isolated from the hadal seawater of the Mariana Trench.</title>
        <authorList>
            <person name="Liu R."/>
        </authorList>
    </citation>
    <scope>NUCLEOTIDE SEQUENCE [LARGE SCALE GENOMIC DNA]</scope>
    <source>
        <strain evidence="2 3">ZXX205</strain>
    </source>
</reference>
<feature type="transmembrane region" description="Helical" evidence="1">
    <location>
        <begin position="62"/>
        <end position="79"/>
    </location>
</feature>
<dbReference type="RefSeq" id="WP_155089319.1">
    <property type="nucleotide sequence ID" value="NZ_WJYA01000006.1"/>
</dbReference>
<evidence type="ECO:0000313" key="2">
    <source>
        <dbReference type="EMBL" id="MTE27292.1"/>
    </source>
</evidence>
<dbReference type="Proteomes" id="UP000447545">
    <property type="component" value="Unassembled WGS sequence"/>
</dbReference>
<organism evidence="2 3">
    <name type="scientific">Winogradskyella ouciana</name>
    <dbReference type="NCBI Taxonomy" id="2608631"/>
    <lineage>
        <taxon>Bacteria</taxon>
        <taxon>Pseudomonadati</taxon>
        <taxon>Bacteroidota</taxon>
        <taxon>Flavobacteriia</taxon>
        <taxon>Flavobacteriales</taxon>
        <taxon>Flavobacteriaceae</taxon>
        <taxon>Winogradskyella</taxon>
    </lineage>
</organism>
<keyword evidence="1" id="KW-0472">Membrane</keyword>
<name>A0A7K1GDA5_9FLAO</name>
<accession>A0A7K1GDA5</accession>
<protein>
    <submittedName>
        <fullName evidence="2">Uncharacterized protein</fullName>
    </submittedName>
</protein>
<evidence type="ECO:0000256" key="1">
    <source>
        <dbReference type="SAM" id="Phobius"/>
    </source>
</evidence>
<keyword evidence="3" id="KW-1185">Reference proteome</keyword>
<feature type="transmembrane region" description="Helical" evidence="1">
    <location>
        <begin position="22"/>
        <end position="42"/>
    </location>
</feature>